<dbReference type="VEuPathDB" id="FungiDB:SeMB42_g05231"/>
<dbReference type="SUPFAM" id="SSF52047">
    <property type="entry name" value="RNI-like"/>
    <property type="match status" value="1"/>
</dbReference>
<proteinExistence type="predicted"/>
<comment type="caution">
    <text evidence="1">The sequence shown here is derived from an EMBL/GenBank/DDBJ whole genome shotgun (WGS) entry which is preliminary data.</text>
</comment>
<protein>
    <submittedName>
        <fullName evidence="1">Uncharacterized protein</fullName>
    </submittedName>
</protein>
<dbReference type="Proteomes" id="UP000317494">
    <property type="component" value="Unassembled WGS sequence"/>
</dbReference>
<gene>
    <name evidence="1" type="ORF">SeMB42_g05231</name>
</gene>
<organism evidence="1 2">
    <name type="scientific">Synchytrium endobioticum</name>
    <dbReference type="NCBI Taxonomy" id="286115"/>
    <lineage>
        <taxon>Eukaryota</taxon>
        <taxon>Fungi</taxon>
        <taxon>Fungi incertae sedis</taxon>
        <taxon>Chytridiomycota</taxon>
        <taxon>Chytridiomycota incertae sedis</taxon>
        <taxon>Chytridiomycetes</taxon>
        <taxon>Synchytriales</taxon>
        <taxon>Synchytriaceae</taxon>
        <taxon>Synchytrium</taxon>
    </lineage>
</organism>
<dbReference type="InterPro" id="IPR032675">
    <property type="entry name" value="LRR_dom_sf"/>
</dbReference>
<evidence type="ECO:0000313" key="2">
    <source>
        <dbReference type="Proteomes" id="UP000317494"/>
    </source>
</evidence>
<sequence length="246" mass="27934">MIVSHYSATRKRQLYTVSKTKWFGYNSCAELLEEVCASAEWPVKTTFDKSSPMLSPSGIIVYQHLRWRTLCNRQRLTLLQVQRCHDAARRCSNDTNDCIDVLNLDGCLWNEEAIESLSRSLGHFQCKVKKLHLAGDSLTHALEDNGCTIVAKGLQTNTSLMYLDVTNQQISDFGMNEILHARKPLSYIIAKNNCITQDTIKVLSNYISKYVSAEKMLYVDLRGNFIKNSELLSYNNAIVLTGTQRP</sequence>
<name>A0A507CST9_9FUNG</name>
<dbReference type="Gene3D" id="3.80.10.10">
    <property type="entry name" value="Ribonuclease Inhibitor"/>
    <property type="match status" value="1"/>
</dbReference>
<evidence type="ECO:0000313" key="1">
    <source>
        <dbReference type="EMBL" id="TPX42227.1"/>
    </source>
</evidence>
<keyword evidence="2" id="KW-1185">Reference proteome</keyword>
<accession>A0A507CST9</accession>
<reference evidence="1 2" key="1">
    <citation type="journal article" date="2019" name="Sci. Rep.">
        <title>Comparative genomics of chytrid fungi reveal insights into the obligate biotrophic and pathogenic lifestyle of Synchytrium endobioticum.</title>
        <authorList>
            <person name="van de Vossenberg B.T.L.H."/>
            <person name="Warris S."/>
            <person name="Nguyen H.D.T."/>
            <person name="van Gent-Pelzer M.P.E."/>
            <person name="Joly D.L."/>
            <person name="van de Geest H.C."/>
            <person name="Bonants P.J.M."/>
            <person name="Smith D.S."/>
            <person name="Levesque C.A."/>
            <person name="van der Lee T.A.J."/>
        </authorList>
    </citation>
    <scope>NUCLEOTIDE SEQUENCE [LARGE SCALE GENOMIC DNA]</scope>
    <source>
        <strain evidence="1 2">MB42</strain>
    </source>
</reference>
<dbReference type="AlphaFoldDB" id="A0A507CST9"/>
<dbReference type="EMBL" id="QEAN01000240">
    <property type="protein sequence ID" value="TPX42227.1"/>
    <property type="molecule type" value="Genomic_DNA"/>
</dbReference>